<accession>A0A5J4RM42</accession>
<organism evidence="1 2">
    <name type="scientific">Streblomastix strix</name>
    <dbReference type="NCBI Taxonomy" id="222440"/>
    <lineage>
        <taxon>Eukaryota</taxon>
        <taxon>Metamonada</taxon>
        <taxon>Preaxostyla</taxon>
        <taxon>Oxymonadida</taxon>
        <taxon>Streblomastigidae</taxon>
        <taxon>Streblomastix</taxon>
    </lineage>
</organism>
<proteinExistence type="predicted"/>
<gene>
    <name evidence="1" type="ORF">EZS28_053036</name>
</gene>
<name>A0A5J4RM42_9EUKA</name>
<dbReference type="EMBL" id="SNRW01041927">
    <property type="protein sequence ID" value="KAA6334729.1"/>
    <property type="molecule type" value="Genomic_DNA"/>
</dbReference>
<evidence type="ECO:0000313" key="1">
    <source>
        <dbReference type="EMBL" id="KAA6334729.1"/>
    </source>
</evidence>
<comment type="caution">
    <text evidence="1">The sequence shown here is derived from an EMBL/GenBank/DDBJ whole genome shotgun (WGS) entry which is preliminary data.</text>
</comment>
<sequence>MEKRRKFLEQFDCFVQFLYIQLLQHRKLRRHSRAGGVPNGWFQLSARSFTTSFWNEFNSIYVIVTPWFSSRTSFHVTLINMIDQSGIRVIQVLMLHILLSGFIESQLLEKICKLSLEKDI</sequence>
<dbReference type="Proteomes" id="UP000324800">
    <property type="component" value="Unassembled WGS sequence"/>
</dbReference>
<dbReference type="AlphaFoldDB" id="A0A5J4RM42"/>
<reference evidence="1 2" key="1">
    <citation type="submission" date="2019-03" db="EMBL/GenBank/DDBJ databases">
        <title>Single cell metagenomics reveals metabolic interactions within the superorganism composed of flagellate Streblomastix strix and complex community of Bacteroidetes bacteria on its surface.</title>
        <authorList>
            <person name="Treitli S.C."/>
            <person name="Kolisko M."/>
            <person name="Husnik F."/>
            <person name="Keeling P."/>
            <person name="Hampl V."/>
        </authorList>
    </citation>
    <scope>NUCLEOTIDE SEQUENCE [LARGE SCALE GENOMIC DNA]</scope>
    <source>
        <strain evidence="1">ST1C</strain>
    </source>
</reference>
<evidence type="ECO:0000313" key="2">
    <source>
        <dbReference type="Proteomes" id="UP000324800"/>
    </source>
</evidence>
<protein>
    <submittedName>
        <fullName evidence="1">Uncharacterized protein</fullName>
    </submittedName>
</protein>